<proteinExistence type="predicted"/>
<evidence type="ECO:0000313" key="2">
    <source>
        <dbReference type="Proteomes" id="UP001228581"/>
    </source>
</evidence>
<name>A0ABT7CY05_9BACT</name>
<dbReference type="PROSITE" id="PS51257">
    <property type="entry name" value="PROKAR_LIPOPROTEIN"/>
    <property type="match status" value="1"/>
</dbReference>
<evidence type="ECO:0000313" key="1">
    <source>
        <dbReference type="EMBL" id="MDJ1498627.1"/>
    </source>
</evidence>
<reference evidence="1 2" key="1">
    <citation type="submission" date="2023-05" db="EMBL/GenBank/DDBJ databases">
        <authorList>
            <person name="Zhang X."/>
        </authorList>
    </citation>
    <scope>NUCLEOTIDE SEQUENCE [LARGE SCALE GENOMIC DNA]</scope>
    <source>
        <strain evidence="1 2">DM2B3-1</strain>
    </source>
</reference>
<keyword evidence="2" id="KW-1185">Reference proteome</keyword>
<protein>
    <recommendedName>
        <fullName evidence="3">Lipoprotein</fullName>
    </recommendedName>
</protein>
<comment type="caution">
    <text evidence="1">The sequence shown here is derived from an EMBL/GenBank/DDBJ whole genome shotgun (WGS) entry which is preliminary data.</text>
</comment>
<gene>
    <name evidence="1" type="ORF">QNI19_37175</name>
</gene>
<dbReference type="Proteomes" id="UP001228581">
    <property type="component" value="Unassembled WGS sequence"/>
</dbReference>
<sequence>MRSIAIFLVTIVTSLLFFSCEKEIELPPITQIGANTFGCRINGKVWVPEAGKPADYNDILIYEFDKYRNSGVFQVRASNTKRGGYVALFSNVAGSVGTYPISRTDSTHVTQVILGFGKCQYFSDEDATCVGSITLTRVDYQAGILSGTFSYTISLPDCETIHVTDGRFDLKTN</sequence>
<accession>A0ABT7CY05</accession>
<dbReference type="EMBL" id="JASJOT010000052">
    <property type="protein sequence ID" value="MDJ1498627.1"/>
    <property type="molecule type" value="Genomic_DNA"/>
</dbReference>
<dbReference type="RefSeq" id="WP_314005192.1">
    <property type="nucleotide sequence ID" value="NZ_JASJOT010000052.1"/>
</dbReference>
<evidence type="ECO:0008006" key="3">
    <source>
        <dbReference type="Google" id="ProtNLM"/>
    </source>
</evidence>
<organism evidence="1 2">
    <name type="scientific">Xanthocytophaga flava</name>
    <dbReference type="NCBI Taxonomy" id="3048013"/>
    <lineage>
        <taxon>Bacteria</taxon>
        <taxon>Pseudomonadati</taxon>
        <taxon>Bacteroidota</taxon>
        <taxon>Cytophagia</taxon>
        <taxon>Cytophagales</taxon>
        <taxon>Rhodocytophagaceae</taxon>
        <taxon>Xanthocytophaga</taxon>
    </lineage>
</organism>